<feature type="region of interest" description="Disordered" evidence="1">
    <location>
        <begin position="1"/>
        <end position="20"/>
    </location>
</feature>
<sequence>MKIVMKRRKPLKKSHTKTQAKVNNGQKFQTVSIKQPVEEMTTQHADDDDAAISYNHHAMWETKEQVVAVANLAHRNFDCTLFNPAACMSEILCHAHLELQNVLRNRRFDSVIDSGSSSSAEGEQVVVFAKYNNNNNNSSSNSTSGGGYGGEVWINLNSNDTQVQKFLASSAAVAPDKSTDGNAKRVDDHDNDDDENDDSYEKILVTDTIVSSNHSRRNNFRSSSDLA</sequence>
<dbReference type="InParanoid" id="A0A1E7EK24"/>
<name>A0A1E7EK24_9STRA</name>
<gene>
    <name evidence="2" type="ORF">FRACYDRAFT_255527</name>
</gene>
<feature type="compositionally biased region" description="Acidic residues" evidence="1">
    <location>
        <begin position="189"/>
        <end position="198"/>
    </location>
</feature>
<reference evidence="2 3" key="1">
    <citation type="submission" date="2016-09" db="EMBL/GenBank/DDBJ databases">
        <title>Extensive genetic diversity and differential bi-allelic expression allows diatom success in the polar Southern Ocean.</title>
        <authorList>
            <consortium name="DOE Joint Genome Institute"/>
            <person name="Mock T."/>
            <person name="Otillar R.P."/>
            <person name="Strauss J."/>
            <person name="Dupont C."/>
            <person name="Frickenhaus S."/>
            <person name="Maumus F."/>
            <person name="Mcmullan M."/>
            <person name="Sanges R."/>
            <person name="Schmutz J."/>
            <person name="Toseland A."/>
            <person name="Valas R."/>
            <person name="Veluchamy A."/>
            <person name="Ward B.J."/>
            <person name="Allen A."/>
            <person name="Barry K."/>
            <person name="Falciatore A."/>
            <person name="Ferrante M."/>
            <person name="Fortunato A.E."/>
            <person name="Gloeckner G."/>
            <person name="Gruber A."/>
            <person name="Hipkin R."/>
            <person name="Janech M."/>
            <person name="Kroth P."/>
            <person name="Leese F."/>
            <person name="Lindquist E."/>
            <person name="Lyon B.R."/>
            <person name="Martin J."/>
            <person name="Mayer C."/>
            <person name="Parker M."/>
            <person name="Quesneville H."/>
            <person name="Raymond J."/>
            <person name="Uhlig C."/>
            <person name="Valentin K.U."/>
            <person name="Worden A.Z."/>
            <person name="Armbrust E.V."/>
            <person name="Bowler C."/>
            <person name="Green B."/>
            <person name="Moulton V."/>
            <person name="Van Oosterhout C."/>
            <person name="Grigoriev I."/>
        </authorList>
    </citation>
    <scope>NUCLEOTIDE SEQUENCE [LARGE SCALE GENOMIC DNA]</scope>
    <source>
        <strain evidence="2 3">CCMP1102</strain>
    </source>
</reference>
<protein>
    <submittedName>
        <fullName evidence="2">Uncharacterized protein</fullName>
    </submittedName>
</protein>
<dbReference type="AlphaFoldDB" id="A0A1E7EK24"/>
<dbReference type="Proteomes" id="UP000095751">
    <property type="component" value="Unassembled WGS sequence"/>
</dbReference>
<evidence type="ECO:0000313" key="2">
    <source>
        <dbReference type="EMBL" id="OEU06265.1"/>
    </source>
</evidence>
<dbReference type="EMBL" id="KV784418">
    <property type="protein sequence ID" value="OEU06265.1"/>
    <property type="molecule type" value="Genomic_DNA"/>
</dbReference>
<accession>A0A1E7EK24</accession>
<organism evidence="2 3">
    <name type="scientific">Fragilariopsis cylindrus CCMP1102</name>
    <dbReference type="NCBI Taxonomy" id="635003"/>
    <lineage>
        <taxon>Eukaryota</taxon>
        <taxon>Sar</taxon>
        <taxon>Stramenopiles</taxon>
        <taxon>Ochrophyta</taxon>
        <taxon>Bacillariophyta</taxon>
        <taxon>Bacillariophyceae</taxon>
        <taxon>Bacillariophycidae</taxon>
        <taxon>Bacillariales</taxon>
        <taxon>Bacillariaceae</taxon>
        <taxon>Fragilariopsis</taxon>
    </lineage>
</organism>
<proteinExistence type="predicted"/>
<feature type="compositionally biased region" description="Basic and acidic residues" evidence="1">
    <location>
        <begin position="177"/>
        <end position="188"/>
    </location>
</feature>
<evidence type="ECO:0000256" key="1">
    <source>
        <dbReference type="SAM" id="MobiDB-lite"/>
    </source>
</evidence>
<feature type="region of interest" description="Disordered" evidence="1">
    <location>
        <begin position="169"/>
        <end position="201"/>
    </location>
</feature>
<dbReference type="KEGG" id="fcy:FRACYDRAFT_255527"/>
<feature type="compositionally biased region" description="Basic residues" evidence="1">
    <location>
        <begin position="1"/>
        <end position="18"/>
    </location>
</feature>
<keyword evidence="3" id="KW-1185">Reference proteome</keyword>
<evidence type="ECO:0000313" key="3">
    <source>
        <dbReference type="Proteomes" id="UP000095751"/>
    </source>
</evidence>